<evidence type="ECO:0000256" key="1">
    <source>
        <dbReference type="ARBA" id="ARBA00022737"/>
    </source>
</evidence>
<dbReference type="PANTHER" id="PTHR24203:SF78">
    <property type="entry name" value="ANKYRIN REPEAT DOMAIN-CONTAINING PROTEIN 2A"/>
    <property type="match status" value="1"/>
</dbReference>
<feature type="repeat" description="ANK" evidence="3">
    <location>
        <begin position="300"/>
        <end position="332"/>
    </location>
</feature>
<feature type="compositionally biased region" description="Acidic residues" evidence="4">
    <location>
        <begin position="198"/>
        <end position="208"/>
    </location>
</feature>
<name>A0A0E0IF69_ORYNI</name>
<reference evidence="6" key="1">
    <citation type="submission" date="2015-04" db="UniProtKB">
        <authorList>
            <consortium name="EnsemblPlants"/>
        </authorList>
    </citation>
    <scope>IDENTIFICATION</scope>
    <source>
        <strain evidence="6">SL10</strain>
    </source>
</reference>
<accession>A0A0E0IF69</accession>
<evidence type="ECO:0000256" key="2">
    <source>
        <dbReference type="ARBA" id="ARBA00023043"/>
    </source>
</evidence>
<evidence type="ECO:0000259" key="5">
    <source>
        <dbReference type="Pfam" id="PF17830"/>
    </source>
</evidence>
<dbReference type="PROSITE" id="PS50297">
    <property type="entry name" value="ANK_REP_REGION"/>
    <property type="match status" value="1"/>
</dbReference>
<keyword evidence="1" id="KW-0677">Repeat</keyword>
<dbReference type="HOGENOM" id="CLU_057418_1_0_1"/>
<protein>
    <recommendedName>
        <fullName evidence="5">STI1/HOP DP domain-containing protein</fullName>
    </recommendedName>
</protein>
<dbReference type="Pfam" id="PF12796">
    <property type="entry name" value="Ank_2"/>
    <property type="match status" value="1"/>
</dbReference>
<dbReference type="Proteomes" id="UP000006591">
    <property type="component" value="Chromosome 8"/>
</dbReference>
<dbReference type="EnsemblPlants" id="ONIVA08G25100.1">
    <property type="protein sequence ID" value="ONIVA08G25100.1"/>
    <property type="gene ID" value="ONIVA08G25100"/>
</dbReference>
<dbReference type="Gene3D" id="1.25.40.20">
    <property type="entry name" value="Ankyrin repeat-containing domain"/>
    <property type="match status" value="2"/>
</dbReference>
<dbReference type="SUPFAM" id="SSF48403">
    <property type="entry name" value="Ankyrin repeat"/>
    <property type="match status" value="1"/>
</dbReference>
<evidence type="ECO:0000256" key="4">
    <source>
        <dbReference type="SAM" id="MobiDB-lite"/>
    </source>
</evidence>
<feature type="compositionally biased region" description="Basic and acidic residues" evidence="4">
    <location>
        <begin position="221"/>
        <end position="232"/>
    </location>
</feature>
<dbReference type="AlphaFoldDB" id="A0A0E0IF69"/>
<dbReference type="Pfam" id="PF17830">
    <property type="entry name" value="STI1-HOP_DP"/>
    <property type="match status" value="1"/>
</dbReference>
<feature type="domain" description="STI1/HOP DP" evidence="5">
    <location>
        <begin position="131"/>
        <end position="183"/>
    </location>
</feature>
<evidence type="ECO:0000256" key="3">
    <source>
        <dbReference type="PROSITE-ProRule" id="PRU00023"/>
    </source>
</evidence>
<dbReference type="PANTHER" id="PTHR24203">
    <property type="entry name" value="ANKYRIN REPEAT FAMILY PROTEIN"/>
    <property type="match status" value="1"/>
</dbReference>
<reference evidence="6" key="2">
    <citation type="submission" date="2018-04" db="EMBL/GenBank/DDBJ databases">
        <title>OnivRS2 (Oryza nivara Reference Sequence Version 2).</title>
        <authorList>
            <person name="Zhang J."/>
            <person name="Kudrna D."/>
            <person name="Lee S."/>
            <person name="Talag J."/>
            <person name="Rajasekar S."/>
            <person name="Welchert J."/>
            <person name="Hsing Y.-I."/>
            <person name="Wing R.A."/>
        </authorList>
    </citation>
    <scope>NUCLEOTIDE SEQUENCE [LARGE SCALE GENOMIC DNA]</scope>
    <source>
        <strain evidence="6">SL10</strain>
    </source>
</reference>
<dbReference type="InterPro" id="IPR002110">
    <property type="entry name" value="Ankyrin_rpt"/>
</dbReference>
<dbReference type="eggNOG" id="KOG0504">
    <property type="taxonomic scope" value="Eukaryota"/>
</dbReference>
<organism evidence="6">
    <name type="scientific">Oryza nivara</name>
    <name type="common">Indian wild rice</name>
    <name type="synonym">Oryza sativa f. spontanea</name>
    <dbReference type="NCBI Taxonomy" id="4536"/>
    <lineage>
        <taxon>Eukaryota</taxon>
        <taxon>Viridiplantae</taxon>
        <taxon>Streptophyta</taxon>
        <taxon>Embryophyta</taxon>
        <taxon>Tracheophyta</taxon>
        <taxon>Spermatophyta</taxon>
        <taxon>Magnoliopsida</taxon>
        <taxon>Liliopsida</taxon>
        <taxon>Poales</taxon>
        <taxon>Poaceae</taxon>
        <taxon>BOP clade</taxon>
        <taxon>Oryzoideae</taxon>
        <taxon>Oryzeae</taxon>
        <taxon>Oryzinae</taxon>
        <taxon>Oryza</taxon>
    </lineage>
</organism>
<sequence length="359" mass="39131">MAERSSSSSEPTGNDEKKSSKPQGSSNDHQGFLPGGPPANTFDFASLHSLLNDPSVKEIADQIAKDPAFTQMAEQALEGEGEQGMPAIDPYIETMQKFMESPHFFTMAERLGDALVKDPAMSSLLENLTSPMHNAKIEERVSRMKEDPAVKSIMDELETGDPAALIKYWNDPETFRKISQAMGPLGVPDFAEPSGTEGTEEEGEYEDESIVHHTASVGDDEGLKKALDGGADKDEEDSEGRRALHFACGYGEVSNDKNISLRILCKTDCMYALLVFRKLHLKCAQVLLEAGAAVDALDKNKNTPLHYAAGYGMKECVDLLLKNGAAVTLENMDGKTAIDVAKLNNQDEVLRLLEKDAFL</sequence>
<feature type="region of interest" description="Disordered" evidence="4">
    <location>
        <begin position="1"/>
        <end position="40"/>
    </location>
</feature>
<proteinExistence type="predicted"/>
<dbReference type="InterPro" id="IPR036770">
    <property type="entry name" value="Ankyrin_rpt-contain_sf"/>
</dbReference>
<keyword evidence="2 3" id="KW-0040">ANK repeat</keyword>
<keyword evidence="7" id="KW-1185">Reference proteome</keyword>
<dbReference type="SMART" id="SM00248">
    <property type="entry name" value="ANK"/>
    <property type="match status" value="3"/>
</dbReference>
<dbReference type="InterPro" id="IPR041243">
    <property type="entry name" value="STI1/HOP_DP"/>
</dbReference>
<dbReference type="STRING" id="4536.A0A0E0IF69"/>
<feature type="region of interest" description="Disordered" evidence="4">
    <location>
        <begin position="186"/>
        <end position="238"/>
    </location>
</feature>
<dbReference type="EnsemblPlants" id="ONIVA08G25100.2">
    <property type="protein sequence ID" value="ONIVA08G25100.2"/>
    <property type="gene ID" value="ONIVA08G25100"/>
</dbReference>
<dbReference type="OMA" id="AGYGMKE"/>
<dbReference type="Gramene" id="ONIVA08G25100.2">
    <property type="protein sequence ID" value="ONIVA08G25100.2"/>
    <property type="gene ID" value="ONIVA08G25100"/>
</dbReference>
<evidence type="ECO:0000313" key="6">
    <source>
        <dbReference type="EnsemblPlants" id="ONIVA08G25100.1"/>
    </source>
</evidence>
<dbReference type="FunFam" id="1.25.40.20:FF:000049">
    <property type="entry name" value="Ankyrin repeat domain-containing protein 2"/>
    <property type="match status" value="1"/>
</dbReference>
<evidence type="ECO:0000313" key="7">
    <source>
        <dbReference type="Proteomes" id="UP000006591"/>
    </source>
</evidence>
<dbReference type="PROSITE" id="PS50088">
    <property type="entry name" value="ANK_REPEAT"/>
    <property type="match status" value="1"/>
</dbReference>
<feature type="compositionally biased region" description="Polar residues" evidence="4">
    <location>
        <begin position="1"/>
        <end position="12"/>
    </location>
</feature>
<dbReference type="Gramene" id="ONIVA08G25100.1">
    <property type="protein sequence ID" value="ONIVA08G25100.1"/>
    <property type="gene ID" value="ONIVA08G25100"/>
</dbReference>